<proteinExistence type="predicted"/>
<organism evidence="2 3">
    <name type="scientific">Planosporangium thailandense</name>
    <dbReference type="NCBI Taxonomy" id="765197"/>
    <lineage>
        <taxon>Bacteria</taxon>
        <taxon>Bacillati</taxon>
        <taxon>Actinomycetota</taxon>
        <taxon>Actinomycetes</taxon>
        <taxon>Micromonosporales</taxon>
        <taxon>Micromonosporaceae</taxon>
        <taxon>Planosporangium</taxon>
    </lineage>
</organism>
<evidence type="ECO:0000259" key="1">
    <source>
        <dbReference type="Pfam" id="PF09860"/>
    </source>
</evidence>
<feature type="domain" description="DUF2087" evidence="1">
    <location>
        <begin position="105"/>
        <end position="171"/>
    </location>
</feature>
<accession>A0ABX0XY16</accession>
<name>A0ABX0XY16_9ACTN</name>
<gene>
    <name evidence="2" type="ORF">HC031_14600</name>
</gene>
<reference evidence="2 3" key="1">
    <citation type="submission" date="2020-03" db="EMBL/GenBank/DDBJ databases">
        <title>WGS of the type strain of Planosporangium spp.</title>
        <authorList>
            <person name="Thawai C."/>
        </authorList>
    </citation>
    <scope>NUCLEOTIDE SEQUENCE [LARGE SCALE GENOMIC DNA]</scope>
    <source>
        <strain evidence="2 3">TBRC 5610</strain>
    </source>
</reference>
<protein>
    <submittedName>
        <fullName evidence="2">DUF2087 domain-containing protein</fullName>
    </submittedName>
</protein>
<sequence length="178" mass="19665">MRPEALCGLLAEPERLRVYAAVVLGADLPSAVADRTGLPARSVVAALRRLQTGGLVDTVDGRLVAHTDVFKDSVREYAPPPARTKPLDPDRQKDAVLRTFIVDGRLVGIPAVKGKRRVILEHLAACFEPGVKYPEKAVDAILRAWHPDYASLRRYLIDEELLARDNGVYWRTGGYVEV</sequence>
<dbReference type="Proteomes" id="UP000722989">
    <property type="component" value="Unassembled WGS sequence"/>
</dbReference>
<evidence type="ECO:0000313" key="2">
    <source>
        <dbReference type="EMBL" id="NJC70935.1"/>
    </source>
</evidence>
<dbReference type="Pfam" id="PF09860">
    <property type="entry name" value="DUF2087"/>
    <property type="match status" value="1"/>
</dbReference>
<keyword evidence="3" id="KW-1185">Reference proteome</keyword>
<dbReference type="EMBL" id="JAATVY010000008">
    <property type="protein sequence ID" value="NJC70935.1"/>
    <property type="molecule type" value="Genomic_DNA"/>
</dbReference>
<dbReference type="InterPro" id="IPR018656">
    <property type="entry name" value="DUF2087"/>
</dbReference>
<comment type="caution">
    <text evidence="2">The sequence shown here is derived from an EMBL/GenBank/DDBJ whole genome shotgun (WGS) entry which is preliminary data.</text>
</comment>
<dbReference type="RefSeq" id="WP_167925824.1">
    <property type="nucleotide sequence ID" value="NZ_JAATVY010000008.1"/>
</dbReference>
<evidence type="ECO:0000313" key="3">
    <source>
        <dbReference type="Proteomes" id="UP000722989"/>
    </source>
</evidence>